<accession>A0AAD1R798</accession>
<reference evidence="2" key="1">
    <citation type="submission" date="2022-03" db="EMBL/GenBank/DDBJ databases">
        <authorList>
            <person name="Alioto T."/>
            <person name="Alioto T."/>
            <person name="Gomez Garrido J."/>
        </authorList>
    </citation>
    <scope>NUCLEOTIDE SEQUENCE</scope>
</reference>
<gene>
    <name evidence="2" type="ORF">PECUL_23A039087</name>
</gene>
<feature type="compositionally biased region" description="Basic and acidic residues" evidence="1">
    <location>
        <begin position="1"/>
        <end position="23"/>
    </location>
</feature>
<evidence type="ECO:0000256" key="1">
    <source>
        <dbReference type="SAM" id="MobiDB-lite"/>
    </source>
</evidence>
<proteinExistence type="predicted"/>
<keyword evidence="3" id="KW-1185">Reference proteome</keyword>
<dbReference type="Proteomes" id="UP001295444">
    <property type="component" value="Chromosome 01"/>
</dbReference>
<dbReference type="AlphaFoldDB" id="A0AAD1R798"/>
<organism evidence="2 3">
    <name type="scientific">Pelobates cultripes</name>
    <name type="common">Western spadefoot toad</name>
    <dbReference type="NCBI Taxonomy" id="61616"/>
    <lineage>
        <taxon>Eukaryota</taxon>
        <taxon>Metazoa</taxon>
        <taxon>Chordata</taxon>
        <taxon>Craniata</taxon>
        <taxon>Vertebrata</taxon>
        <taxon>Euteleostomi</taxon>
        <taxon>Amphibia</taxon>
        <taxon>Batrachia</taxon>
        <taxon>Anura</taxon>
        <taxon>Pelobatoidea</taxon>
        <taxon>Pelobatidae</taxon>
        <taxon>Pelobates</taxon>
    </lineage>
</organism>
<feature type="non-terminal residue" evidence="2">
    <location>
        <position position="117"/>
    </location>
</feature>
<sequence>MTTRKGQDNKQPMKRERKLECKSVRRLSSSVPPQIQKLELNQQQNISDSSSQSFKEVEHLSPKGISSNLSPREYNTDELHIYLESCFERQLEKIKKEIHDGLLEFKLELSQMEKKLK</sequence>
<name>A0AAD1R798_PELCU</name>
<evidence type="ECO:0000313" key="3">
    <source>
        <dbReference type="Proteomes" id="UP001295444"/>
    </source>
</evidence>
<feature type="region of interest" description="Disordered" evidence="1">
    <location>
        <begin position="1"/>
        <end position="71"/>
    </location>
</feature>
<dbReference type="EMBL" id="OW240912">
    <property type="protein sequence ID" value="CAH2225310.1"/>
    <property type="molecule type" value="Genomic_DNA"/>
</dbReference>
<protein>
    <submittedName>
        <fullName evidence="2">Uncharacterized protein</fullName>
    </submittedName>
</protein>
<evidence type="ECO:0000313" key="2">
    <source>
        <dbReference type="EMBL" id="CAH2225310.1"/>
    </source>
</evidence>
<feature type="compositionally biased region" description="Low complexity" evidence="1">
    <location>
        <begin position="41"/>
        <end position="53"/>
    </location>
</feature>